<evidence type="ECO:0000313" key="2">
    <source>
        <dbReference type="EMBL" id="MFA1770635.1"/>
    </source>
</evidence>
<reference evidence="1 3" key="1">
    <citation type="submission" date="2019-07" db="EMBL/GenBank/DDBJ databases">
        <authorList>
            <person name="Qu J.-H."/>
        </authorList>
    </citation>
    <scope>NUCLEOTIDE SEQUENCE [LARGE SCALE GENOMIC DNA]</scope>
    <source>
        <strain evidence="1 3">MDT1-10-3</strain>
    </source>
</reference>
<dbReference type="EMBL" id="JBGOGF010000002">
    <property type="protein sequence ID" value="MFA1770635.1"/>
    <property type="molecule type" value="Genomic_DNA"/>
</dbReference>
<name>A0A5M8QIB0_9BACT</name>
<dbReference type="Proteomes" id="UP000323866">
    <property type="component" value="Unassembled WGS sequence"/>
</dbReference>
<reference evidence="1 3" key="2">
    <citation type="submission" date="2019-09" db="EMBL/GenBank/DDBJ databases">
        <title>A bacterium isolated from glacier soil.</title>
        <authorList>
            <person name="Liu Q."/>
        </authorList>
    </citation>
    <scope>NUCLEOTIDE SEQUENCE [LARGE SCALE GENOMIC DNA]</scope>
    <source>
        <strain evidence="1 3">MDT1-10-3</strain>
    </source>
</reference>
<evidence type="ECO:0000313" key="3">
    <source>
        <dbReference type="Proteomes" id="UP000323866"/>
    </source>
</evidence>
<sequence>MNHFYTFNREVKNLIKNNPDNKGMQVIERYRKSLRVDLNYYDALEFLGEHLGLELECKEVYERGKFKGYIPQVKLHKGNPYNGKAGIRKITEFPYKSLNKLFDYMSRQYVYFLIDLPDFEKHVFNDREH</sequence>
<organism evidence="1 3">
    <name type="scientific">Rufibacter glacialis</name>
    <dbReference type="NCBI Taxonomy" id="1259555"/>
    <lineage>
        <taxon>Bacteria</taxon>
        <taxon>Pseudomonadati</taxon>
        <taxon>Bacteroidota</taxon>
        <taxon>Cytophagia</taxon>
        <taxon>Cytophagales</taxon>
        <taxon>Hymenobacteraceae</taxon>
        <taxon>Rufibacter</taxon>
    </lineage>
</organism>
<dbReference type="Proteomes" id="UP001570846">
    <property type="component" value="Unassembled WGS sequence"/>
</dbReference>
<evidence type="ECO:0000313" key="1">
    <source>
        <dbReference type="EMBL" id="KAA6434704.1"/>
    </source>
</evidence>
<protein>
    <submittedName>
        <fullName evidence="1">Uncharacterized protein</fullName>
    </submittedName>
</protein>
<gene>
    <name evidence="2" type="ORF">ACD591_04975</name>
    <name evidence="1" type="ORF">FOE74_11030</name>
</gene>
<keyword evidence="4" id="KW-1185">Reference proteome</keyword>
<reference evidence="2 4" key="3">
    <citation type="submission" date="2024-08" db="EMBL/GenBank/DDBJ databases">
        <authorList>
            <person name="Wei W."/>
        </authorList>
    </citation>
    <scope>NUCLEOTIDE SEQUENCE [LARGE SCALE GENOMIC DNA]</scope>
    <source>
        <strain evidence="2 4">XU2</strain>
    </source>
</reference>
<proteinExistence type="predicted"/>
<dbReference type="RefSeq" id="WP_149098646.1">
    <property type="nucleotide sequence ID" value="NZ_BMMG01000003.1"/>
</dbReference>
<accession>A0A5M8QIB0</accession>
<dbReference type="OrthoDB" id="893911at2"/>
<comment type="caution">
    <text evidence="1">The sequence shown here is derived from an EMBL/GenBank/DDBJ whole genome shotgun (WGS) entry which is preliminary data.</text>
</comment>
<dbReference type="EMBL" id="VKKZ01000020">
    <property type="protein sequence ID" value="KAA6434704.1"/>
    <property type="molecule type" value="Genomic_DNA"/>
</dbReference>
<evidence type="ECO:0000313" key="4">
    <source>
        <dbReference type="Proteomes" id="UP001570846"/>
    </source>
</evidence>
<dbReference type="AlphaFoldDB" id="A0A5M8QIB0"/>